<gene>
    <name evidence="2" type="ORF">ODALV1_LOCUS7895</name>
</gene>
<keyword evidence="1" id="KW-0472">Membrane</keyword>
<evidence type="ECO:0000313" key="2">
    <source>
        <dbReference type="EMBL" id="CAL8091295.1"/>
    </source>
</evidence>
<proteinExistence type="predicted"/>
<feature type="transmembrane region" description="Helical" evidence="1">
    <location>
        <begin position="304"/>
        <end position="325"/>
    </location>
</feature>
<evidence type="ECO:0000256" key="1">
    <source>
        <dbReference type="SAM" id="Phobius"/>
    </source>
</evidence>
<name>A0ABP1Q6Q1_9HEXA</name>
<feature type="transmembrane region" description="Helical" evidence="1">
    <location>
        <begin position="150"/>
        <end position="176"/>
    </location>
</feature>
<feature type="transmembrane region" description="Helical" evidence="1">
    <location>
        <begin position="263"/>
        <end position="284"/>
    </location>
</feature>
<dbReference type="Proteomes" id="UP001642540">
    <property type="component" value="Unassembled WGS sequence"/>
</dbReference>
<accession>A0ABP1Q6Q1</accession>
<keyword evidence="1" id="KW-1133">Transmembrane helix</keyword>
<feature type="transmembrane region" description="Helical" evidence="1">
    <location>
        <begin position="46"/>
        <end position="71"/>
    </location>
</feature>
<organism evidence="2 3">
    <name type="scientific">Orchesella dallaii</name>
    <dbReference type="NCBI Taxonomy" id="48710"/>
    <lineage>
        <taxon>Eukaryota</taxon>
        <taxon>Metazoa</taxon>
        <taxon>Ecdysozoa</taxon>
        <taxon>Arthropoda</taxon>
        <taxon>Hexapoda</taxon>
        <taxon>Collembola</taxon>
        <taxon>Entomobryomorpha</taxon>
        <taxon>Entomobryoidea</taxon>
        <taxon>Orchesellidae</taxon>
        <taxon>Orchesellinae</taxon>
        <taxon>Orchesella</taxon>
    </lineage>
</organism>
<feature type="transmembrane region" description="Helical" evidence="1">
    <location>
        <begin position="197"/>
        <end position="218"/>
    </location>
</feature>
<reference evidence="2 3" key="1">
    <citation type="submission" date="2024-08" db="EMBL/GenBank/DDBJ databases">
        <authorList>
            <person name="Cucini C."/>
            <person name="Frati F."/>
        </authorList>
    </citation>
    <scope>NUCLEOTIDE SEQUENCE [LARGE SCALE GENOMIC DNA]</scope>
</reference>
<keyword evidence="1" id="KW-0812">Transmembrane</keyword>
<dbReference type="EMBL" id="CAXLJM020000024">
    <property type="protein sequence ID" value="CAL8091295.1"/>
    <property type="molecule type" value="Genomic_DNA"/>
</dbReference>
<feature type="transmembrane region" description="Helical" evidence="1">
    <location>
        <begin position="83"/>
        <end position="106"/>
    </location>
</feature>
<comment type="caution">
    <text evidence="2">The sequence shown here is derived from an EMBL/GenBank/DDBJ whole genome shotgun (WGS) entry which is preliminary data.</text>
</comment>
<sequence>MPSKLALAAFRFHYVHNGPLSRCPVDWDRNQNRFIWINCSITKSKYYLNVFLVVFMYGIMFNGLILASDFFTNKQYLCLMDKLVVISRLLAAFQGMFYCMTVFNYGEFLTSTLNKMVDFEATVNQIERDGLTNLWNGYGSWRESLLQIDWVGLSTFGVCIPLKAIAFGYIIMTMFWSNDPISLLIRIYHPFLISTHFRFIICFILRFVMVSFFSFEIARHISTFYMMAVYSLAMFANMLNAIKIFPLYRAVRHYVTVTLLMQWYREFAALNVGGAIFAGWLLNVQANYATIIMFPIAFSDSHNSVYYIIFPTLSALCLTCFKILMPFAVRANTISDVALRKWKFQSSGYNNRRCSWFSRFINSTLKKKLNSLHPLSIRVGMCFDLNQQTNCNVFSSVLQMTMNLVVSFPNGSKAGSEHRRFCL</sequence>
<protein>
    <submittedName>
        <fullName evidence="2">Uncharacterized protein</fullName>
    </submittedName>
</protein>
<keyword evidence="3" id="KW-1185">Reference proteome</keyword>
<feature type="transmembrane region" description="Helical" evidence="1">
    <location>
        <begin position="224"/>
        <end position="242"/>
    </location>
</feature>
<evidence type="ECO:0000313" key="3">
    <source>
        <dbReference type="Proteomes" id="UP001642540"/>
    </source>
</evidence>